<proteinExistence type="predicted"/>
<dbReference type="EMBL" id="JAGFBR010000019">
    <property type="protein sequence ID" value="KAH0449332.1"/>
    <property type="molecule type" value="Genomic_DNA"/>
</dbReference>
<dbReference type="AlphaFoldDB" id="A0AAV7G104"/>
<name>A0AAV7G104_DENCH</name>
<keyword evidence="2" id="KW-1185">Reference proteome</keyword>
<sequence>MHAFLGVVGLKTTATVSPTPTMHVFLDVVSFKKIYGKEVIREGMLHSYDELLLMLDVDGAIKNTSYGHRLFTKICAKKFFRNIQLKG</sequence>
<gene>
    <name evidence="1" type="ORF">IEQ34_023132</name>
</gene>
<comment type="caution">
    <text evidence="1">The sequence shown here is derived from an EMBL/GenBank/DDBJ whole genome shotgun (WGS) entry which is preliminary data.</text>
</comment>
<reference evidence="1 2" key="1">
    <citation type="journal article" date="2021" name="Hortic Res">
        <title>Chromosome-scale assembly of the Dendrobium chrysotoxum genome enhances the understanding of orchid evolution.</title>
        <authorList>
            <person name="Zhang Y."/>
            <person name="Zhang G.Q."/>
            <person name="Zhang D."/>
            <person name="Liu X.D."/>
            <person name="Xu X.Y."/>
            <person name="Sun W.H."/>
            <person name="Yu X."/>
            <person name="Zhu X."/>
            <person name="Wang Z.W."/>
            <person name="Zhao X."/>
            <person name="Zhong W.Y."/>
            <person name="Chen H."/>
            <person name="Yin W.L."/>
            <person name="Huang T."/>
            <person name="Niu S.C."/>
            <person name="Liu Z.J."/>
        </authorList>
    </citation>
    <scope>NUCLEOTIDE SEQUENCE [LARGE SCALE GENOMIC DNA]</scope>
    <source>
        <strain evidence="1">Lindl</strain>
    </source>
</reference>
<organism evidence="1 2">
    <name type="scientific">Dendrobium chrysotoxum</name>
    <name type="common">Orchid</name>
    <dbReference type="NCBI Taxonomy" id="161865"/>
    <lineage>
        <taxon>Eukaryota</taxon>
        <taxon>Viridiplantae</taxon>
        <taxon>Streptophyta</taxon>
        <taxon>Embryophyta</taxon>
        <taxon>Tracheophyta</taxon>
        <taxon>Spermatophyta</taxon>
        <taxon>Magnoliopsida</taxon>
        <taxon>Liliopsida</taxon>
        <taxon>Asparagales</taxon>
        <taxon>Orchidaceae</taxon>
        <taxon>Epidendroideae</taxon>
        <taxon>Malaxideae</taxon>
        <taxon>Dendrobiinae</taxon>
        <taxon>Dendrobium</taxon>
    </lineage>
</organism>
<accession>A0AAV7G104</accession>
<evidence type="ECO:0000313" key="1">
    <source>
        <dbReference type="EMBL" id="KAH0449332.1"/>
    </source>
</evidence>
<protein>
    <submittedName>
        <fullName evidence="1">Uncharacterized protein</fullName>
    </submittedName>
</protein>
<evidence type="ECO:0000313" key="2">
    <source>
        <dbReference type="Proteomes" id="UP000775213"/>
    </source>
</evidence>
<dbReference type="Proteomes" id="UP000775213">
    <property type="component" value="Unassembled WGS sequence"/>
</dbReference>